<evidence type="ECO:0000256" key="3">
    <source>
        <dbReference type="ARBA" id="ARBA00022723"/>
    </source>
</evidence>
<evidence type="ECO:0000313" key="12">
    <source>
        <dbReference type="Proteomes" id="UP000254794"/>
    </source>
</evidence>
<evidence type="ECO:0000256" key="8">
    <source>
        <dbReference type="ARBA" id="ARBA00037993"/>
    </source>
</evidence>
<dbReference type="AlphaFoldDB" id="A0A378JSM8"/>
<dbReference type="InterPro" id="IPR014729">
    <property type="entry name" value="Rossmann-like_a/b/a_fold"/>
</dbReference>
<comment type="catalytic activity">
    <reaction evidence="10">
        <text>7-carboxy-7-carbaguanine + NH4(+) + 2 ATP = 7-cyano-7-carbaguanine + 2 AMP + 2 diphosphate + 2 H(+)</text>
        <dbReference type="Rhea" id="RHEA:27982"/>
        <dbReference type="ChEBI" id="CHEBI:15378"/>
        <dbReference type="ChEBI" id="CHEBI:28938"/>
        <dbReference type="ChEBI" id="CHEBI:30616"/>
        <dbReference type="ChEBI" id="CHEBI:33019"/>
        <dbReference type="ChEBI" id="CHEBI:45075"/>
        <dbReference type="ChEBI" id="CHEBI:61036"/>
        <dbReference type="ChEBI" id="CHEBI:456215"/>
        <dbReference type="EC" id="6.3.4.20"/>
    </reaction>
</comment>
<evidence type="ECO:0000256" key="4">
    <source>
        <dbReference type="ARBA" id="ARBA00022741"/>
    </source>
</evidence>
<evidence type="ECO:0000256" key="2">
    <source>
        <dbReference type="ARBA" id="ARBA00022598"/>
    </source>
</evidence>
<evidence type="ECO:0000256" key="1">
    <source>
        <dbReference type="ARBA" id="ARBA00005061"/>
    </source>
</evidence>
<evidence type="ECO:0000256" key="7">
    <source>
        <dbReference type="ARBA" id="ARBA00022840"/>
    </source>
</evidence>
<evidence type="ECO:0000256" key="10">
    <source>
        <dbReference type="ARBA" id="ARBA00047890"/>
    </source>
</evidence>
<dbReference type="RefSeq" id="WP_115332325.1">
    <property type="nucleotide sequence ID" value="NZ_CAAAHP010000003.1"/>
</dbReference>
<dbReference type="EMBL" id="UGOD01000001">
    <property type="protein sequence ID" value="STX52800.1"/>
    <property type="molecule type" value="Genomic_DNA"/>
</dbReference>
<dbReference type="PIRSF" id="PIRSF006293">
    <property type="entry name" value="ExsB"/>
    <property type="match status" value="1"/>
</dbReference>
<dbReference type="PANTHER" id="PTHR42914">
    <property type="entry name" value="7-CYANO-7-DEAZAGUANINE SYNTHASE"/>
    <property type="match status" value="1"/>
</dbReference>
<keyword evidence="6" id="KW-0862">Zinc</keyword>
<keyword evidence="2 11" id="KW-0436">Ligase</keyword>
<keyword evidence="4" id="KW-0547">Nucleotide-binding</keyword>
<dbReference type="SUPFAM" id="SSF52402">
    <property type="entry name" value="Adenine nucleotide alpha hydrolases-like"/>
    <property type="match status" value="1"/>
</dbReference>
<dbReference type="GO" id="GO:0005524">
    <property type="term" value="F:ATP binding"/>
    <property type="evidence" value="ECO:0007669"/>
    <property type="project" value="UniProtKB-KW"/>
</dbReference>
<sequence length="271" mass="30249">MPNLKKSAYLALSGGMDSSTLLLHLLARDYQVNAISFLYGQKHKVEIDCAINLVKYLAEKGYKINHHLVHLDGLSELLFSALVDGGDVVPEGLYDGENMAATVVPNRNKIFISILQAAALSRAVEDNTTVCVALGIHSEDHAVYPDCRPEFVNTDYQAFQAGNWDAHKVINYMPYLHSDKYGILKDGEEACRQLNLDFNEIYKRTITSYKPNTEGISDYKSASSVQRIAAFIQLNRIDPVLYADENGIADWNTVKAHVLSVLEENKIKINL</sequence>
<dbReference type="EC" id="6.3.4.20" evidence="9"/>
<name>A0A378JSM8_9GAMM</name>
<dbReference type="Pfam" id="PF06508">
    <property type="entry name" value="QueC"/>
    <property type="match status" value="1"/>
</dbReference>
<dbReference type="Gene3D" id="3.40.50.620">
    <property type="entry name" value="HUPs"/>
    <property type="match status" value="1"/>
</dbReference>
<comment type="similarity">
    <text evidence="8">Belongs to the QueC family.</text>
</comment>
<dbReference type="GO" id="GO:0046872">
    <property type="term" value="F:metal ion binding"/>
    <property type="evidence" value="ECO:0007669"/>
    <property type="project" value="UniProtKB-KW"/>
</dbReference>
<accession>A0A378JSM8</accession>
<reference evidence="11 12" key="1">
    <citation type="submission" date="2018-06" db="EMBL/GenBank/DDBJ databases">
        <authorList>
            <consortium name="Pathogen Informatics"/>
            <person name="Doyle S."/>
        </authorList>
    </citation>
    <scope>NUCLEOTIDE SEQUENCE [LARGE SCALE GENOMIC DNA]</scope>
    <source>
        <strain evidence="11 12">NCTC13316</strain>
    </source>
</reference>
<gene>
    <name evidence="11" type="primary">queC_2</name>
    <name evidence="11" type="ORF">NCTC13316_02925</name>
</gene>
<organism evidence="11 12">
    <name type="scientific">Legionella busanensis</name>
    <dbReference type="NCBI Taxonomy" id="190655"/>
    <lineage>
        <taxon>Bacteria</taxon>
        <taxon>Pseudomonadati</taxon>
        <taxon>Pseudomonadota</taxon>
        <taxon>Gammaproteobacteria</taxon>
        <taxon>Legionellales</taxon>
        <taxon>Legionellaceae</taxon>
        <taxon>Legionella</taxon>
    </lineage>
</organism>
<dbReference type="OrthoDB" id="9789567at2"/>
<proteinExistence type="inferred from homology"/>
<dbReference type="InterPro" id="IPR018317">
    <property type="entry name" value="QueC"/>
</dbReference>
<protein>
    <recommendedName>
        <fullName evidence="9">7-cyano-7-deazaguanine synthase</fullName>
        <ecNumber evidence="9">6.3.4.20</ecNumber>
    </recommendedName>
</protein>
<dbReference type="GO" id="GO:0008616">
    <property type="term" value="P:tRNA queuosine(34) biosynthetic process"/>
    <property type="evidence" value="ECO:0007669"/>
    <property type="project" value="UniProtKB-KW"/>
</dbReference>
<evidence type="ECO:0000256" key="9">
    <source>
        <dbReference type="ARBA" id="ARBA00039149"/>
    </source>
</evidence>
<comment type="pathway">
    <text evidence="1">Purine metabolism; 7-cyano-7-deazaguanine biosynthesis.</text>
</comment>
<evidence type="ECO:0000313" key="11">
    <source>
        <dbReference type="EMBL" id="STX52800.1"/>
    </source>
</evidence>
<keyword evidence="5" id="KW-0671">Queuosine biosynthesis</keyword>
<keyword evidence="12" id="KW-1185">Reference proteome</keyword>
<keyword evidence="7" id="KW-0067">ATP-binding</keyword>
<dbReference type="PANTHER" id="PTHR42914:SF1">
    <property type="entry name" value="7-CYANO-7-DEAZAGUANINE SYNTHASE"/>
    <property type="match status" value="1"/>
</dbReference>
<evidence type="ECO:0000256" key="5">
    <source>
        <dbReference type="ARBA" id="ARBA00022785"/>
    </source>
</evidence>
<evidence type="ECO:0000256" key="6">
    <source>
        <dbReference type="ARBA" id="ARBA00022833"/>
    </source>
</evidence>
<dbReference type="GO" id="GO:0016874">
    <property type="term" value="F:ligase activity"/>
    <property type="evidence" value="ECO:0007669"/>
    <property type="project" value="UniProtKB-KW"/>
</dbReference>
<keyword evidence="3" id="KW-0479">Metal-binding</keyword>
<dbReference type="Proteomes" id="UP000254794">
    <property type="component" value="Unassembled WGS sequence"/>
</dbReference>